<proteinExistence type="predicted"/>
<dbReference type="Gene3D" id="3.30.450.70">
    <property type="match status" value="1"/>
</dbReference>
<evidence type="ECO:0000313" key="3">
    <source>
        <dbReference type="Proteomes" id="UP000812966"/>
    </source>
</evidence>
<evidence type="ECO:0000256" key="1">
    <source>
        <dbReference type="SAM" id="MobiDB-lite"/>
    </source>
</evidence>
<dbReference type="GO" id="GO:0006888">
    <property type="term" value="P:endoplasmic reticulum to Golgi vesicle-mediated transport"/>
    <property type="evidence" value="ECO:0007669"/>
    <property type="project" value="InterPro"/>
</dbReference>
<dbReference type="Proteomes" id="UP000812966">
    <property type="component" value="Unassembled WGS sequence"/>
</dbReference>
<dbReference type="AlphaFoldDB" id="A0A8K0JHT3"/>
<sequence>MAYYLALISPSDSPIYETYLTSSKPHNQIASSSTSTFPSWSSFPTFNNNQHNVQPSSASASAGQPPAIPPKDPFPPQFLGGPGTPSKPTSGAIPNNLTGQPPQGVEKHVMQMIAFSSLDIVEDVMVGTGSMYLKMIDKFNEWNVSAFVAPSVKLIILHDIKNDEGIRLFFMDVWEHYVKTALNPFHTPTTRITSTLFDQRVRASAKRHL</sequence>
<protein>
    <recommendedName>
        <fullName evidence="4">Transport protein particle complex subunit</fullName>
    </recommendedName>
</protein>
<keyword evidence="3" id="KW-1185">Reference proteome</keyword>
<dbReference type="EMBL" id="JABELV010000116">
    <property type="protein sequence ID" value="KAG7530493.1"/>
    <property type="molecule type" value="Genomic_DNA"/>
</dbReference>
<gene>
    <name evidence="2" type="ORF">FFLO_04983</name>
</gene>
<comment type="caution">
    <text evidence="2">The sequence shown here is derived from an EMBL/GenBank/DDBJ whole genome shotgun (WGS) entry which is preliminary data.</text>
</comment>
<reference evidence="2" key="1">
    <citation type="submission" date="2020-04" db="EMBL/GenBank/DDBJ databases">
        <title>Analysis of mating type loci in Filobasidium floriforme.</title>
        <authorList>
            <person name="Nowrousian M."/>
        </authorList>
    </citation>
    <scope>NUCLEOTIDE SEQUENCE</scope>
    <source>
        <strain evidence="2">CBS 6242</strain>
    </source>
</reference>
<dbReference type="Pfam" id="PF04628">
    <property type="entry name" value="Sedlin_N"/>
    <property type="match status" value="1"/>
</dbReference>
<evidence type="ECO:0000313" key="2">
    <source>
        <dbReference type="EMBL" id="KAG7530493.1"/>
    </source>
</evidence>
<dbReference type="GO" id="GO:0005737">
    <property type="term" value="C:cytoplasm"/>
    <property type="evidence" value="ECO:0007669"/>
    <property type="project" value="GOC"/>
</dbReference>
<accession>A0A8K0JHT3</accession>
<feature type="compositionally biased region" description="Polar residues" evidence="1">
    <location>
        <begin position="92"/>
        <end position="101"/>
    </location>
</feature>
<dbReference type="InterPro" id="IPR006722">
    <property type="entry name" value="Sedlin"/>
</dbReference>
<evidence type="ECO:0008006" key="4">
    <source>
        <dbReference type="Google" id="ProtNLM"/>
    </source>
</evidence>
<dbReference type="SUPFAM" id="SSF64356">
    <property type="entry name" value="SNARE-like"/>
    <property type="match status" value="1"/>
</dbReference>
<feature type="compositionally biased region" description="Pro residues" evidence="1">
    <location>
        <begin position="66"/>
        <end position="76"/>
    </location>
</feature>
<dbReference type="PANTHER" id="PTHR12403">
    <property type="entry name" value="TRAFFICKING PROTEIN PARTICLE COMPLEX SUBUNIT 2"/>
    <property type="match status" value="1"/>
</dbReference>
<name>A0A8K0JHT3_9TREE</name>
<dbReference type="InterPro" id="IPR011012">
    <property type="entry name" value="Longin-like_dom_sf"/>
</dbReference>
<organism evidence="2 3">
    <name type="scientific">Filobasidium floriforme</name>
    <dbReference type="NCBI Taxonomy" id="5210"/>
    <lineage>
        <taxon>Eukaryota</taxon>
        <taxon>Fungi</taxon>
        <taxon>Dikarya</taxon>
        <taxon>Basidiomycota</taxon>
        <taxon>Agaricomycotina</taxon>
        <taxon>Tremellomycetes</taxon>
        <taxon>Filobasidiales</taxon>
        <taxon>Filobasidiaceae</taxon>
        <taxon>Filobasidium</taxon>
    </lineage>
</organism>
<dbReference type="CDD" id="cd14825">
    <property type="entry name" value="TRAPPC2_sedlin"/>
    <property type="match status" value="1"/>
</dbReference>
<feature type="compositionally biased region" description="Low complexity" evidence="1">
    <location>
        <begin position="46"/>
        <end position="65"/>
    </location>
</feature>
<feature type="region of interest" description="Disordered" evidence="1">
    <location>
        <begin position="46"/>
        <end position="103"/>
    </location>
</feature>